<dbReference type="GO" id="GO:0000160">
    <property type="term" value="P:phosphorelay signal transduction system"/>
    <property type="evidence" value="ECO:0007669"/>
    <property type="project" value="InterPro"/>
</dbReference>
<dbReference type="Proteomes" id="UP000316292">
    <property type="component" value="Unassembled WGS sequence"/>
</dbReference>
<gene>
    <name evidence="4" type="ORF">E6K71_04285</name>
</gene>
<proteinExistence type="predicted"/>
<name>A0A538SE41_UNCEI</name>
<protein>
    <submittedName>
        <fullName evidence="4">Response regulator</fullName>
    </submittedName>
</protein>
<dbReference type="InterPro" id="IPR001789">
    <property type="entry name" value="Sig_transdc_resp-reg_receiver"/>
</dbReference>
<feature type="domain" description="Response regulatory" evidence="3">
    <location>
        <begin position="26"/>
        <end position="136"/>
    </location>
</feature>
<feature type="compositionally biased region" description="Basic and acidic residues" evidence="2">
    <location>
        <begin position="1"/>
        <end position="16"/>
    </location>
</feature>
<feature type="region of interest" description="Disordered" evidence="2">
    <location>
        <begin position="1"/>
        <end position="25"/>
    </location>
</feature>
<reference evidence="4 5" key="1">
    <citation type="journal article" date="2019" name="Nat. Microbiol.">
        <title>Mediterranean grassland soil C-N compound turnover is dependent on rainfall and depth, and is mediated by genomically divergent microorganisms.</title>
        <authorList>
            <person name="Diamond S."/>
            <person name="Andeer P.F."/>
            <person name="Li Z."/>
            <person name="Crits-Christoph A."/>
            <person name="Burstein D."/>
            <person name="Anantharaman K."/>
            <person name="Lane K.R."/>
            <person name="Thomas B.C."/>
            <person name="Pan C."/>
            <person name="Northen T.R."/>
            <person name="Banfield J.F."/>
        </authorList>
    </citation>
    <scope>NUCLEOTIDE SEQUENCE [LARGE SCALE GENOMIC DNA]</scope>
    <source>
        <strain evidence="4">WS_1</strain>
    </source>
</reference>
<dbReference type="PROSITE" id="PS50110">
    <property type="entry name" value="RESPONSE_REGULATORY"/>
    <property type="match status" value="1"/>
</dbReference>
<evidence type="ECO:0000313" key="5">
    <source>
        <dbReference type="Proteomes" id="UP000316292"/>
    </source>
</evidence>
<dbReference type="AlphaFoldDB" id="A0A538SE41"/>
<feature type="modified residue" description="4-aspartylphosphate" evidence="1">
    <location>
        <position position="75"/>
    </location>
</feature>
<comment type="caution">
    <text evidence="4">The sequence shown here is derived from an EMBL/GenBank/DDBJ whole genome shotgun (WGS) entry which is preliminary data.</text>
</comment>
<dbReference type="SMART" id="SM00448">
    <property type="entry name" value="REC"/>
    <property type="match status" value="1"/>
</dbReference>
<evidence type="ECO:0000256" key="2">
    <source>
        <dbReference type="SAM" id="MobiDB-lite"/>
    </source>
</evidence>
<evidence type="ECO:0000259" key="3">
    <source>
        <dbReference type="PROSITE" id="PS50110"/>
    </source>
</evidence>
<keyword evidence="1" id="KW-0597">Phosphoprotein</keyword>
<evidence type="ECO:0000313" key="4">
    <source>
        <dbReference type="EMBL" id="TMQ49652.1"/>
    </source>
</evidence>
<dbReference type="PANTHER" id="PTHR43228">
    <property type="entry name" value="TWO-COMPONENT RESPONSE REGULATOR"/>
    <property type="match status" value="1"/>
</dbReference>
<dbReference type="EMBL" id="VBOR01000054">
    <property type="protein sequence ID" value="TMQ49652.1"/>
    <property type="molecule type" value="Genomic_DNA"/>
</dbReference>
<evidence type="ECO:0000256" key="1">
    <source>
        <dbReference type="PROSITE-ProRule" id="PRU00169"/>
    </source>
</evidence>
<accession>A0A538SE41</accession>
<sequence length="136" mass="15362">MGEPRVDREPGNRDAPHPSGPRQPLSILVVDDDRDSADGIAMLLEHWDHLVHVAYEADRAVELYRERCPDLVLIDIGLPRVDCYELATRLRTEKHRAHLVALTGYTDRGRAIEAGFEEHFPKPVDPDALRALIAKL</sequence>
<organism evidence="4 5">
    <name type="scientific">Eiseniibacteriota bacterium</name>
    <dbReference type="NCBI Taxonomy" id="2212470"/>
    <lineage>
        <taxon>Bacteria</taxon>
        <taxon>Candidatus Eiseniibacteriota</taxon>
    </lineage>
</organism>
<dbReference type="PANTHER" id="PTHR43228:SF1">
    <property type="entry name" value="TWO-COMPONENT RESPONSE REGULATOR ARR22"/>
    <property type="match status" value="1"/>
</dbReference>
<dbReference type="Pfam" id="PF00072">
    <property type="entry name" value="Response_reg"/>
    <property type="match status" value="1"/>
</dbReference>
<dbReference type="Gene3D" id="3.40.50.2300">
    <property type="match status" value="1"/>
</dbReference>
<dbReference type="SUPFAM" id="SSF52172">
    <property type="entry name" value="CheY-like"/>
    <property type="match status" value="1"/>
</dbReference>
<dbReference type="InterPro" id="IPR052048">
    <property type="entry name" value="ST_Response_Regulator"/>
</dbReference>
<dbReference type="InterPro" id="IPR011006">
    <property type="entry name" value="CheY-like_superfamily"/>
</dbReference>